<evidence type="ECO:0000313" key="4">
    <source>
        <dbReference type="Proteomes" id="UP000799779"/>
    </source>
</evidence>
<dbReference type="EMBL" id="ML977587">
    <property type="protein sequence ID" value="KAF2000719.1"/>
    <property type="molecule type" value="Genomic_DNA"/>
</dbReference>
<evidence type="ECO:0000256" key="1">
    <source>
        <dbReference type="SAM" id="MobiDB-lite"/>
    </source>
</evidence>
<proteinExistence type="predicted"/>
<sequence length="1062" mass="119996">MTSLRQPFNKMPNGFAPKSRFNSATNGPASSDSVINFDLGWNPPSKTALGRMTYKLEQLPSLFIVDVKVIERYSGHGIGSQKLRKKALQNLLHTDQRFQEVDDAAVGIHLWAGEELLNPDNEDQTLSARGGFESCIKKEPIDHLIIPISSAEEDPSAIFSILVNESIPIKDEMKMARNSEKSEHRGSDQALSCRFLSKGKVIKQSDDNPLYRKSIEVLIRSYITQRKIWEKSLPVGGEYLQGYPHRSDRASMVHKCFEVWLRYDPKIELTSNSAEIHLDYDLVPAVSSQLVSELLDNFYGIQLFSLGLPIPIAQIKRTLCGLEVSRVDCTPEVYRTETTSKHIEVDRLSPDVTGKDTRGRLLGECHVIRDVKMPGDVAPFYVFNGTRRVKVSVNKYFEDYLLHDRVLEHPNLPLANIGRTEHGREVWVPLEELQISGLQILKASNCFTHELQAFQGKFLKDHSSEEVIERRCKSFFEIEHMEKLLRPHQSGTFYCARAGVSSPRRTPQQRKTVEKSNHVHNFGILYFASSVAKIRPEGKDGFPIMGKIKHLLQQQNNIVPLGTPVIAQIGDVRSLLLEEQLQNGEVSHLLTRGVKVLLAIVETYGRSKSDLAFIRAEINKFGDKKLGAVTLTTTTQSLQKSLDAQKHLSEKNPLRNLLLKMRYMTGGQNFEDKHGFLQDLDITKSKTMIAGAHLSHPDTRAAEYCPSVAAVVATTSASLHHYFGSARIQPTIRDTHFQKPTKGCDGRFKYTTESRMVGLKAMMTERFEEWCSGDKTRKCPEEVIFYRHGLPSSACRTIEESELDIKKITNMETGLKDRDIAAFECRVIAEAWKSLAGGSSLQITYIAVVRNSKEHKDGPASFTTAEDETEDILAKHKYMILYTSNNRRAKEDARRITQDLNESSQLGNPVSIALPVHWARKLSHRMYSYFHPFVSRDISTVTNIIRKIPETTKLSINSENLTQLVQNYVFDKEVSLEPSSQSSRVAQEEIKVNKATKSSQALYQPHLSTPQSSSKQTNRRVLSTAVQGATIASKDLPKEQLSNVKKSPFPWHKDLTRTMFYL</sequence>
<evidence type="ECO:0000313" key="3">
    <source>
        <dbReference type="EMBL" id="KAF2000719.1"/>
    </source>
</evidence>
<organism evidence="3 4">
    <name type="scientific">Amniculicola lignicola CBS 123094</name>
    <dbReference type="NCBI Taxonomy" id="1392246"/>
    <lineage>
        <taxon>Eukaryota</taxon>
        <taxon>Fungi</taxon>
        <taxon>Dikarya</taxon>
        <taxon>Ascomycota</taxon>
        <taxon>Pezizomycotina</taxon>
        <taxon>Dothideomycetes</taxon>
        <taxon>Pleosporomycetidae</taxon>
        <taxon>Pleosporales</taxon>
        <taxon>Amniculicolaceae</taxon>
        <taxon>Amniculicola</taxon>
    </lineage>
</organism>
<evidence type="ECO:0000259" key="2">
    <source>
        <dbReference type="Pfam" id="PF02171"/>
    </source>
</evidence>
<dbReference type="PANTHER" id="PTHR22891">
    <property type="entry name" value="EUKARYOTIC TRANSLATION INITIATION FACTOR 2C"/>
    <property type="match status" value="1"/>
</dbReference>
<dbReference type="GO" id="GO:0003676">
    <property type="term" value="F:nucleic acid binding"/>
    <property type="evidence" value="ECO:0007669"/>
    <property type="project" value="InterPro"/>
</dbReference>
<dbReference type="AlphaFoldDB" id="A0A6A5WIU2"/>
<feature type="region of interest" description="Disordered" evidence="1">
    <location>
        <begin position="997"/>
        <end position="1020"/>
    </location>
</feature>
<feature type="domain" description="Piwi" evidence="2">
    <location>
        <begin position="625"/>
        <end position="807"/>
    </location>
</feature>
<protein>
    <recommendedName>
        <fullName evidence="2">Piwi domain-containing protein</fullName>
    </recommendedName>
</protein>
<dbReference type="Proteomes" id="UP000799779">
    <property type="component" value="Unassembled WGS sequence"/>
</dbReference>
<dbReference type="OrthoDB" id="3800893at2759"/>
<name>A0A6A5WIU2_9PLEO</name>
<dbReference type="SUPFAM" id="SSF101690">
    <property type="entry name" value="PAZ domain"/>
    <property type="match status" value="1"/>
</dbReference>
<accession>A0A6A5WIU2</accession>
<dbReference type="InterPro" id="IPR003165">
    <property type="entry name" value="Piwi"/>
</dbReference>
<dbReference type="InterPro" id="IPR036085">
    <property type="entry name" value="PAZ_dom_sf"/>
</dbReference>
<keyword evidence="4" id="KW-1185">Reference proteome</keyword>
<feature type="region of interest" description="Disordered" evidence="1">
    <location>
        <begin position="1"/>
        <end position="27"/>
    </location>
</feature>
<dbReference type="Gene3D" id="3.30.420.10">
    <property type="entry name" value="Ribonuclease H-like superfamily/Ribonuclease H"/>
    <property type="match status" value="1"/>
</dbReference>
<dbReference type="Pfam" id="PF02171">
    <property type="entry name" value="Piwi"/>
    <property type="match status" value="1"/>
</dbReference>
<dbReference type="InterPro" id="IPR012337">
    <property type="entry name" value="RNaseH-like_sf"/>
</dbReference>
<dbReference type="SUPFAM" id="SSF53098">
    <property type="entry name" value="Ribonuclease H-like"/>
    <property type="match status" value="1"/>
</dbReference>
<reference evidence="3" key="1">
    <citation type="journal article" date="2020" name="Stud. Mycol.">
        <title>101 Dothideomycetes genomes: a test case for predicting lifestyles and emergence of pathogens.</title>
        <authorList>
            <person name="Haridas S."/>
            <person name="Albert R."/>
            <person name="Binder M."/>
            <person name="Bloem J."/>
            <person name="Labutti K."/>
            <person name="Salamov A."/>
            <person name="Andreopoulos B."/>
            <person name="Baker S."/>
            <person name="Barry K."/>
            <person name="Bills G."/>
            <person name="Bluhm B."/>
            <person name="Cannon C."/>
            <person name="Castanera R."/>
            <person name="Culley D."/>
            <person name="Daum C."/>
            <person name="Ezra D."/>
            <person name="Gonzalez J."/>
            <person name="Henrissat B."/>
            <person name="Kuo A."/>
            <person name="Liang C."/>
            <person name="Lipzen A."/>
            <person name="Lutzoni F."/>
            <person name="Magnuson J."/>
            <person name="Mondo S."/>
            <person name="Nolan M."/>
            <person name="Ohm R."/>
            <person name="Pangilinan J."/>
            <person name="Park H.-J."/>
            <person name="Ramirez L."/>
            <person name="Alfaro M."/>
            <person name="Sun H."/>
            <person name="Tritt A."/>
            <person name="Yoshinaga Y."/>
            <person name="Zwiers L.-H."/>
            <person name="Turgeon B."/>
            <person name="Goodwin S."/>
            <person name="Spatafora J."/>
            <person name="Crous P."/>
            <person name="Grigoriev I."/>
        </authorList>
    </citation>
    <scope>NUCLEOTIDE SEQUENCE</scope>
    <source>
        <strain evidence="3">CBS 123094</strain>
    </source>
</reference>
<dbReference type="InterPro" id="IPR036397">
    <property type="entry name" value="RNaseH_sf"/>
</dbReference>
<gene>
    <name evidence="3" type="ORF">P154DRAFT_598304</name>
</gene>